<feature type="region of interest" description="Disordered" evidence="4">
    <location>
        <begin position="1"/>
        <end position="20"/>
    </location>
</feature>
<evidence type="ECO:0000313" key="8">
    <source>
        <dbReference type="Proteomes" id="UP000324748"/>
    </source>
</evidence>
<evidence type="ECO:0000313" key="9">
    <source>
        <dbReference type="Proteomes" id="UP000325313"/>
    </source>
</evidence>
<comment type="caution">
    <text evidence="6">The sequence shown here is derived from an EMBL/GenBank/DDBJ whole genome shotgun (WGS) entry which is preliminary data.</text>
</comment>
<feature type="compositionally biased region" description="Low complexity" evidence="4">
    <location>
        <begin position="369"/>
        <end position="383"/>
    </location>
</feature>
<evidence type="ECO:0000256" key="2">
    <source>
        <dbReference type="ARBA" id="ARBA00023242"/>
    </source>
</evidence>
<dbReference type="Pfam" id="PF00096">
    <property type="entry name" value="zf-C2H2"/>
    <property type="match status" value="2"/>
</dbReference>
<reference evidence="8 9" key="1">
    <citation type="submission" date="2019-05" db="EMBL/GenBank/DDBJ databases">
        <title>Emergence of the Ug99 lineage of the wheat stem rust pathogen through somatic hybridization.</title>
        <authorList>
            <person name="Li F."/>
            <person name="Upadhyaya N.M."/>
            <person name="Sperschneider J."/>
            <person name="Matny O."/>
            <person name="Nguyen-Phuc H."/>
            <person name="Mago R."/>
            <person name="Raley C."/>
            <person name="Miller M.E."/>
            <person name="Silverstein K.A.T."/>
            <person name="Henningsen E."/>
            <person name="Hirsch C.D."/>
            <person name="Visser B."/>
            <person name="Pretorius Z.A."/>
            <person name="Steffenson B.J."/>
            <person name="Schwessinger B."/>
            <person name="Dodds P.N."/>
            <person name="Figueroa M."/>
        </authorList>
    </citation>
    <scope>NUCLEOTIDE SEQUENCE [LARGE SCALE GENOMIC DNA]</scope>
    <source>
        <strain evidence="7">21-0</strain>
        <strain evidence="6 9">Ug99</strain>
    </source>
</reference>
<dbReference type="InterPro" id="IPR036236">
    <property type="entry name" value="Znf_C2H2_sf"/>
</dbReference>
<dbReference type="PANTHER" id="PTHR47427">
    <property type="entry name" value="PROTEIN STE12"/>
    <property type="match status" value="1"/>
</dbReference>
<evidence type="ECO:0000313" key="7">
    <source>
        <dbReference type="EMBL" id="KAA1104585.1"/>
    </source>
</evidence>
<dbReference type="SUPFAM" id="SSF57667">
    <property type="entry name" value="beta-beta-alpha zinc fingers"/>
    <property type="match status" value="1"/>
</dbReference>
<feature type="compositionally biased region" description="Polar residues" evidence="4">
    <location>
        <begin position="384"/>
        <end position="393"/>
    </location>
</feature>
<gene>
    <name evidence="7" type="ORF">PGT21_027219</name>
    <name evidence="6" type="ORF">PGTUg99_006974</name>
</gene>
<dbReference type="Gene3D" id="3.30.160.60">
    <property type="entry name" value="Classic Zinc Finger"/>
    <property type="match status" value="2"/>
</dbReference>
<evidence type="ECO:0000313" key="6">
    <source>
        <dbReference type="EMBL" id="KAA1068354.1"/>
    </source>
</evidence>
<dbReference type="InterPro" id="IPR052127">
    <property type="entry name" value="STE12_transcription_factor"/>
</dbReference>
<feature type="domain" description="C2H2-type" evidence="5">
    <location>
        <begin position="403"/>
        <end position="438"/>
    </location>
</feature>
<dbReference type="GO" id="GO:0008270">
    <property type="term" value="F:zinc ion binding"/>
    <property type="evidence" value="ECO:0007669"/>
    <property type="project" value="UniProtKB-KW"/>
</dbReference>
<feature type="domain" description="C2H2-type" evidence="5">
    <location>
        <begin position="439"/>
        <end position="466"/>
    </location>
</feature>
<dbReference type="EMBL" id="VDEP01000505">
    <property type="protein sequence ID" value="KAA1068354.1"/>
    <property type="molecule type" value="Genomic_DNA"/>
</dbReference>
<dbReference type="EMBL" id="VSWC01000041">
    <property type="protein sequence ID" value="KAA1104585.1"/>
    <property type="molecule type" value="Genomic_DNA"/>
</dbReference>
<sequence length="507" mass="55588">MAHPQPLPLGESNSSPVYPDAWVELTPDPLSYESSAPVTIPTTEDISSFDLKSYGSYGPDEILLPHLDGANRPMSNLYSIPMALPQDPSYKTLEGTTFKSQDASGPYQQVPYPNFGFSSYGGYESSLSPSSSRPCTAGYEVDGMGFSSSLPEPPLSLPYGYGFLPTDGFSFYSPLEHIALDPNLSPKSAAGNNHNSFPLQSMPPYLIQHSDVLLGPHEEMTPLVELPVDLQFPTGSAAAHYAIPIDTPEKYAWSSALSNPPRPRTDGHFAHHEVFTTRCVQPTSLMGQPARGAKSKHSDIETNYGAHGKASFISGNWENQDVFCNENSGYSPPPPPKKAAVGKKRPKRRNSAIERLTNSDSPGTKTNNSALSSSRGSDSIGRSQNPAKQSSAAAENKTPDGKYVCSRICKDTQVVCGRKFQRSEHLKRHWATHEDIRPHQCQICERFFGRTDNLTQHIKTHANAHGRNTKLLKAKLLQSAEKTKGMQKIERKPTAYLCRASRRKKGL</sequence>
<dbReference type="SMART" id="SM00355">
    <property type="entry name" value="ZnF_C2H2"/>
    <property type="match status" value="2"/>
</dbReference>
<dbReference type="GO" id="GO:0003700">
    <property type="term" value="F:DNA-binding transcription factor activity"/>
    <property type="evidence" value="ECO:0007669"/>
    <property type="project" value="TreeGrafter"/>
</dbReference>
<keyword evidence="3" id="KW-0862">Zinc</keyword>
<dbReference type="GO" id="GO:0005634">
    <property type="term" value="C:nucleus"/>
    <property type="evidence" value="ECO:0007669"/>
    <property type="project" value="UniProtKB-SubCell"/>
</dbReference>
<evidence type="ECO:0000259" key="5">
    <source>
        <dbReference type="PROSITE" id="PS50157"/>
    </source>
</evidence>
<dbReference type="AlphaFoldDB" id="A0A5B0LXP5"/>
<keyword evidence="3" id="KW-0863">Zinc-finger</keyword>
<protein>
    <recommendedName>
        <fullName evidence="5">C2H2-type domain-containing protein</fullName>
    </recommendedName>
</protein>
<accession>A0A5B0LXP5</accession>
<dbReference type="GO" id="GO:1990527">
    <property type="term" value="C:Tec1p-Ste12p-Dig1p complex"/>
    <property type="evidence" value="ECO:0007669"/>
    <property type="project" value="TreeGrafter"/>
</dbReference>
<feature type="region of interest" description="Disordered" evidence="4">
    <location>
        <begin position="324"/>
        <end position="398"/>
    </location>
</feature>
<dbReference type="InterPro" id="IPR013087">
    <property type="entry name" value="Znf_C2H2_type"/>
</dbReference>
<comment type="subcellular location">
    <subcellularLocation>
        <location evidence="1">Nucleus</location>
    </subcellularLocation>
</comment>
<dbReference type="OrthoDB" id="654211at2759"/>
<evidence type="ECO:0000256" key="3">
    <source>
        <dbReference type="PROSITE-ProRule" id="PRU00042"/>
    </source>
</evidence>
<keyword evidence="2" id="KW-0539">Nucleus</keyword>
<dbReference type="PROSITE" id="PS50157">
    <property type="entry name" value="ZINC_FINGER_C2H2_2"/>
    <property type="match status" value="2"/>
</dbReference>
<keyword evidence="3" id="KW-0479">Metal-binding</keyword>
<evidence type="ECO:0000256" key="4">
    <source>
        <dbReference type="SAM" id="MobiDB-lite"/>
    </source>
</evidence>
<feature type="compositionally biased region" description="Polar residues" evidence="4">
    <location>
        <begin position="356"/>
        <end position="368"/>
    </location>
</feature>
<dbReference type="PANTHER" id="PTHR47427:SF2">
    <property type="entry name" value="C2H2-TYPE DOMAIN-CONTAINING PROTEIN"/>
    <property type="match status" value="1"/>
</dbReference>
<evidence type="ECO:0000256" key="1">
    <source>
        <dbReference type="ARBA" id="ARBA00004123"/>
    </source>
</evidence>
<dbReference type="GO" id="GO:1990526">
    <property type="term" value="C:Ste12p-Dig1p-Dig2p complex"/>
    <property type="evidence" value="ECO:0007669"/>
    <property type="project" value="TreeGrafter"/>
</dbReference>
<feature type="compositionally biased region" description="Basic residues" evidence="4">
    <location>
        <begin position="340"/>
        <end position="350"/>
    </location>
</feature>
<organism evidence="6 9">
    <name type="scientific">Puccinia graminis f. sp. tritici</name>
    <dbReference type="NCBI Taxonomy" id="56615"/>
    <lineage>
        <taxon>Eukaryota</taxon>
        <taxon>Fungi</taxon>
        <taxon>Dikarya</taxon>
        <taxon>Basidiomycota</taxon>
        <taxon>Pucciniomycotina</taxon>
        <taxon>Pucciniomycetes</taxon>
        <taxon>Pucciniales</taxon>
        <taxon>Pucciniaceae</taxon>
        <taxon>Puccinia</taxon>
    </lineage>
</organism>
<dbReference type="PROSITE" id="PS00028">
    <property type="entry name" value="ZINC_FINGER_C2H2_1"/>
    <property type="match status" value="1"/>
</dbReference>
<dbReference type="Proteomes" id="UP000324748">
    <property type="component" value="Unassembled WGS sequence"/>
</dbReference>
<keyword evidence="8" id="KW-1185">Reference proteome</keyword>
<proteinExistence type="predicted"/>
<name>A0A5B0LXP5_PUCGR</name>
<dbReference type="Proteomes" id="UP000325313">
    <property type="component" value="Unassembled WGS sequence"/>
</dbReference>